<keyword evidence="3" id="KW-1185">Reference proteome</keyword>
<dbReference type="RefSeq" id="WP_122921426.1">
    <property type="nucleotide sequence ID" value="NZ_RHHQ01000028.1"/>
</dbReference>
<name>A0A3M8CXI3_9BACL</name>
<evidence type="ECO:0000313" key="2">
    <source>
        <dbReference type="EMBL" id="RNB79575.1"/>
    </source>
</evidence>
<gene>
    <name evidence="2" type="ORF">EDM56_29060</name>
</gene>
<evidence type="ECO:0000256" key="1">
    <source>
        <dbReference type="SAM" id="Phobius"/>
    </source>
</evidence>
<evidence type="ECO:0008006" key="4">
    <source>
        <dbReference type="Google" id="ProtNLM"/>
    </source>
</evidence>
<sequence length="71" mass="8358">MKRGTVTLLFFAFCWVMLGTLVFPPVFRLINRIEPWVLGMPFVQFWIILVIVAISLALIVWYKTEEKRGEL</sequence>
<organism evidence="2 3">
    <name type="scientific">Brevibacillus fluminis</name>
    <dbReference type="NCBI Taxonomy" id="511487"/>
    <lineage>
        <taxon>Bacteria</taxon>
        <taxon>Bacillati</taxon>
        <taxon>Bacillota</taxon>
        <taxon>Bacilli</taxon>
        <taxon>Bacillales</taxon>
        <taxon>Paenibacillaceae</taxon>
        <taxon>Brevibacillus</taxon>
    </lineage>
</organism>
<keyword evidence="1" id="KW-0812">Transmembrane</keyword>
<accession>A0A3M8CXI3</accession>
<dbReference type="AlphaFoldDB" id="A0A3M8CXI3"/>
<proteinExistence type="predicted"/>
<evidence type="ECO:0000313" key="3">
    <source>
        <dbReference type="Proteomes" id="UP000271031"/>
    </source>
</evidence>
<dbReference type="EMBL" id="RHHQ01000028">
    <property type="protein sequence ID" value="RNB79575.1"/>
    <property type="molecule type" value="Genomic_DNA"/>
</dbReference>
<dbReference type="OrthoDB" id="3628949at2"/>
<keyword evidence="1" id="KW-0472">Membrane</keyword>
<protein>
    <recommendedName>
        <fullName evidence="4">DUF3311 domain-containing protein</fullName>
    </recommendedName>
</protein>
<feature type="transmembrane region" description="Helical" evidence="1">
    <location>
        <begin position="44"/>
        <end position="62"/>
    </location>
</feature>
<reference evidence="2 3" key="1">
    <citation type="submission" date="2018-10" db="EMBL/GenBank/DDBJ databases">
        <title>Phylogenomics of Brevibacillus.</title>
        <authorList>
            <person name="Dunlap C."/>
        </authorList>
    </citation>
    <scope>NUCLEOTIDE SEQUENCE [LARGE SCALE GENOMIC DNA]</scope>
    <source>
        <strain evidence="2 3">JCM 15716</strain>
    </source>
</reference>
<keyword evidence="1" id="KW-1133">Transmembrane helix</keyword>
<comment type="caution">
    <text evidence="2">The sequence shown here is derived from an EMBL/GenBank/DDBJ whole genome shotgun (WGS) entry which is preliminary data.</text>
</comment>
<dbReference type="Proteomes" id="UP000271031">
    <property type="component" value="Unassembled WGS sequence"/>
</dbReference>